<dbReference type="RefSeq" id="WP_145085348.1">
    <property type="nucleotide sequence ID" value="NZ_CP036298.1"/>
</dbReference>
<dbReference type="AlphaFoldDB" id="A0A518GGC1"/>
<evidence type="ECO:0000256" key="1">
    <source>
        <dbReference type="SAM" id="Phobius"/>
    </source>
</evidence>
<dbReference type="EMBL" id="CP036298">
    <property type="protein sequence ID" value="QDV27645.1"/>
    <property type="molecule type" value="Genomic_DNA"/>
</dbReference>
<feature type="transmembrane region" description="Helical" evidence="1">
    <location>
        <begin position="321"/>
        <end position="340"/>
    </location>
</feature>
<dbReference type="InterPro" id="IPR018247">
    <property type="entry name" value="EF_Hand_1_Ca_BS"/>
</dbReference>
<feature type="transmembrane region" description="Helical" evidence="1">
    <location>
        <begin position="20"/>
        <end position="41"/>
    </location>
</feature>
<accession>A0A518GGC1</accession>
<feature type="transmembrane region" description="Helical" evidence="1">
    <location>
        <begin position="292"/>
        <end position="315"/>
    </location>
</feature>
<dbReference type="KEGG" id="ahel:Q31a_60380"/>
<dbReference type="OrthoDB" id="260214at2"/>
<dbReference type="Proteomes" id="UP000318017">
    <property type="component" value="Chromosome"/>
</dbReference>
<gene>
    <name evidence="2" type="ORF">Q31a_60380</name>
</gene>
<dbReference type="PROSITE" id="PS00018">
    <property type="entry name" value="EF_HAND_1"/>
    <property type="match status" value="1"/>
</dbReference>
<dbReference type="GO" id="GO:0005886">
    <property type="term" value="C:plasma membrane"/>
    <property type="evidence" value="ECO:0007669"/>
    <property type="project" value="UniProtKB-SubCell"/>
</dbReference>
<reference evidence="2 3" key="1">
    <citation type="submission" date="2019-02" db="EMBL/GenBank/DDBJ databases">
        <title>Deep-cultivation of Planctomycetes and their phenomic and genomic characterization uncovers novel biology.</title>
        <authorList>
            <person name="Wiegand S."/>
            <person name="Jogler M."/>
            <person name="Boedeker C."/>
            <person name="Pinto D."/>
            <person name="Vollmers J."/>
            <person name="Rivas-Marin E."/>
            <person name="Kohn T."/>
            <person name="Peeters S.H."/>
            <person name="Heuer A."/>
            <person name="Rast P."/>
            <person name="Oberbeckmann S."/>
            <person name="Bunk B."/>
            <person name="Jeske O."/>
            <person name="Meyerdierks A."/>
            <person name="Storesund J.E."/>
            <person name="Kallscheuer N."/>
            <person name="Luecker S."/>
            <person name="Lage O.M."/>
            <person name="Pohl T."/>
            <person name="Merkel B.J."/>
            <person name="Hornburger P."/>
            <person name="Mueller R.-W."/>
            <person name="Bruemmer F."/>
            <person name="Labrenz M."/>
            <person name="Spormann A.M."/>
            <person name="Op den Camp H."/>
            <person name="Overmann J."/>
            <person name="Amann R."/>
            <person name="Jetten M.S.M."/>
            <person name="Mascher T."/>
            <person name="Medema M.H."/>
            <person name="Devos D.P."/>
            <person name="Kaster A.-K."/>
            <person name="Ovreas L."/>
            <person name="Rohde M."/>
            <person name="Galperin M.Y."/>
            <person name="Jogler C."/>
        </authorList>
    </citation>
    <scope>NUCLEOTIDE SEQUENCE [LARGE SCALE GENOMIC DNA]</scope>
    <source>
        <strain evidence="2 3">Q31a</strain>
    </source>
</reference>
<feature type="transmembrane region" description="Helical" evidence="1">
    <location>
        <begin position="252"/>
        <end position="280"/>
    </location>
</feature>
<proteinExistence type="predicted"/>
<keyword evidence="1" id="KW-1133">Transmembrane helix</keyword>
<evidence type="ECO:0000313" key="2">
    <source>
        <dbReference type="EMBL" id="QDV27645.1"/>
    </source>
</evidence>
<evidence type="ECO:0000313" key="3">
    <source>
        <dbReference type="Proteomes" id="UP000318017"/>
    </source>
</evidence>
<dbReference type="SUPFAM" id="SSF69322">
    <property type="entry name" value="Tricorn protease domain 2"/>
    <property type="match status" value="1"/>
</dbReference>
<keyword evidence="3" id="KW-1185">Reference proteome</keyword>
<organism evidence="2 3">
    <name type="scientific">Aureliella helgolandensis</name>
    <dbReference type="NCBI Taxonomy" id="2527968"/>
    <lineage>
        <taxon>Bacteria</taxon>
        <taxon>Pseudomonadati</taxon>
        <taxon>Planctomycetota</taxon>
        <taxon>Planctomycetia</taxon>
        <taxon>Pirellulales</taxon>
        <taxon>Pirellulaceae</taxon>
        <taxon>Aureliella</taxon>
    </lineage>
</organism>
<name>A0A518GGC1_9BACT</name>
<feature type="transmembrane region" description="Helical" evidence="1">
    <location>
        <begin position="752"/>
        <end position="775"/>
    </location>
</feature>
<keyword evidence="1" id="KW-0812">Transmembrane</keyword>
<keyword evidence="1" id="KW-0472">Membrane</keyword>
<feature type="transmembrane region" description="Helical" evidence="1">
    <location>
        <begin position="206"/>
        <end position="232"/>
    </location>
</feature>
<dbReference type="GO" id="GO:0140359">
    <property type="term" value="F:ABC-type transporter activity"/>
    <property type="evidence" value="ECO:0007669"/>
    <property type="project" value="InterPro"/>
</dbReference>
<protein>
    <submittedName>
        <fullName evidence="2">ABC-2 family transporter protein</fullName>
    </submittedName>
</protein>
<sequence>MKPYIAILIDSFWEAVGNRVLWAMLLGWSLLLLGLAPFGYISENSFQLSNVDIDNTQQLVSKLAEGAKGRGSHAVQAVTRHVDAGFREQLKKRPTEADDSDSGQRISRRELTTHLRVAMKSPELYSEADFPTAQRRERLKELIEIGPEQLAEPELLELNRELLQLAFPVELNTPRGEQLWIGYAGMKLGDALEFSRSQIRKFLEPLLLAGIIKLGLGVLAVFIAIIVTSPIVPDTFRSGSLHLLLSKPISRVWLYLFKFFGGCVFALVNITFVLVGLYLIAGMRFEIWNHGLLACIPLLMFVFVIFYSVSAFAGLIWGNPIVSVVVCMVFWVCCFSLGFLHDALLPRFEILPQVRRVMEVEDRLLAVNEGGQLLVWNAEFQLWQPGVDSNSGMHSKTFGPFYDSVNDQLVVKSFQRSPFGELRATTRKLALVPLKQEPVEEAAHTAAEARDQQLWMSEAGPALPQKMFDLLEMQDSLIAVCRNGLYRIGFEQLKPDDRASKGLFGFKNPWVSSTEFQSVTPPDFFTSENTSGAVLADQSGVVLYTSGDISLLVWEEGQLRLEATTQLNSEADGTEACLVQMNADFCVAARDGWPLVVLDRGLQPVGEVALPEGGEVRQLDWLPNTNELAVITHSGEFWKLNCEDLSLAHLPTPYRGQITSMNWLSPTRVWLGVKPNRVYLLDLATVTVEREIEPLATLWDRIFRWGIQPIYHLNPKPAALDNAMGYVLTGEETQSLSLVTTDLRSAQLKLDVWTPIISNLCFVALMLSLACIYVSRKEY</sequence>
<dbReference type="Pfam" id="PF12679">
    <property type="entry name" value="ABC2_membrane_2"/>
    <property type="match status" value="1"/>
</dbReference>